<evidence type="ECO:0000313" key="2">
    <source>
        <dbReference type="Proteomes" id="UP000653002"/>
    </source>
</evidence>
<accession>A0A8I0L086</accession>
<evidence type="ECO:0000313" key="1">
    <source>
        <dbReference type="EMBL" id="MBD4334510.1"/>
    </source>
</evidence>
<proteinExistence type="predicted"/>
<name>A0A8I0L086_XANCI</name>
<gene>
    <name evidence="1" type="ORF">GUH15_00150</name>
</gene>
<organism evidence="1 2">
    <name type="scientific">Xanthomonas citri pv. citri</name>
    <dbReference type="NCBI Taxonomy" id="611301"/>
    <lineage>
        <taxon>Bacteria</taxon>
        <taxon>Pseudomonadati</taxon>
        <taxon>Pseudomonadota</taxon>
        <taxon>Gammaproteobacteria</taxon>
        <taxon>Lysobacterales</taxon>
        <taxon>Lysobacteraceae</taxon>
        <taxon>Xanthomonas</taxon>
    </lineage>
</organism>
<dbReference type="GO" id="GO:0050151">
    <property type="term" value="F:oleate hydratase activity"/>
    <property type="evidence" value="ECO:0007669"/>
    <property type="project" value="InterPro"/>
</dbReference>
<dbReference type="GO" id="GO:0071949">
    <property type="term" value="F:FAD binding"/>
    <property type="evidence" value="ECO:0007669"/>
    <property type="project" value="InterPro"/>
</dbReference>
<feature type="non-terminal residue" evidence="1">
    <location>
        <position position="87"/>
    </location>
</feature>
<dbReference type="PANTHER" id="PTHR37417:SF3">
    <property type="entry name" value="MYOSIN-CROSSREACTIVE PROTEIN"/>
    <property type="match status" value="1"/>
</dbReference>
<protein>
    <submittedName>
        <fullName evidence="1">Oleate hydratase</fullName>
    </submittedName>
</protein>
<dbReference type="AlphaFoldDB" id="A0A8I0L086"/>
<dbReference type="Proteomes" id="UP000653002">
    <property type="component" value="Unassembled WGS sequence"/>
</dbReference>
<reference evidence="1" key="1">
    <citation type="submission" date="2020-01" db="EMBL/GenBank/DDBJ databases">
        <authorList>
            <person name="Richard D."/>
        </authorList>
    </citation>
    <scope>NUCLEOTIDE SEQUENCE</scope>
    <source>
        <strain evidence="1">JP541</strain>
    </source>
</reference>
<comment type="caution">
    <text evidence="1">The sequence shown here is derived from an EMBL/GenBank/DDBJ whole genome shotgun (WGS) entry which is preliminary data.</text>
</comment>
<dbReference type="PANTHER" id="PTHR37417">
    <property type="entry name" value="67 KDA MYOSIN-CROSS-REACTIVE ANTIGEN FAMILY PROTEIN (AFU_ORTHOLOGUE AFUA_5G09970)"/>
    <property type="match status" value="1"/>
</dbReference>
<feature type="non-terminal residue" evidence="1">
    <location>
        <position position="1"/>
    </location>
</feature>
<dbReference type="InterPro" id="IPR010354">
    <property type="entry name" value="Oleate_hydratase"/>
</dbReference>
<dbReference type="EMBL" id="JAABFR010000040">
    <property type="protein sequence ID" value="MBD4334510.1"/>
    <property type="molecule type" value="Genomic_DNA"/>
</dbReference>
<dbReference type="Pfam" id="PF06100">
    <property type="entry name" value="MCRA"/>
    <property type="match status" value="1"/>
</dbReference>
<sequence>ESALALSKLFITPEKDLEGKKISEVLPDSFWETNFWLYWQTMFAFQRWSSALEMKRYLCRYVHHIDGLPDFSALRFTKYNQYESLIL</sequence>
<dbReference type="GO" id="GO:0006631">
    <property type="term" value="P:fatty acid metabolic process"/>
    <property type="evidence" value="ECO:0007669"/>
    <property type="project" value="InterPro"/>
</dbReference>